<organism evidence="1 2">
    <name type="scientific">Melastoma candidum</name>
    <dbReference type="NCBI Taxonomy" id="119954"/>
    <lineage>
        <taxon>Eukaryota</taxon>
        <taxon>Viridiplantae</taxon>
        <taxon>Streptophyta</taxon>
        <taxon>Embryophyta</taxon>
        <taxon>Tracheophyta</taxon>
        <taxon>Spermatophyta</taxon>
        <taxon>Magnoliopsida</taxon>
        <taxon>eudicotyledons</taxon>
        <taxon>Gunneridae</taxon>
        <taxon>Pentapetalae</taxon>
        <taxon>rosids</taxon>
        <taxon>malvids</taxon>
        <taxon>Myrtales</taxon>
        <taxon>Melastomataceae</taxon>
        <taxon>Melastomatoideae</taxon>
        <taxon>Melastomateae</taxon>
        <taxon>Melastoma</taxon>
    </lineage>
</organism>
<gene>
    <name evidence="1" type="ORF">MLD38_000412</name>
</gene>
<sequence length="330" mass="35792">MFLPLYRSSVFRNGSNYKNFKKGKLGRRKKYPETELPSTSEGAQINQSPDITEPQKEATKEVAQNTDAESLKKTAAEEAVAPKSDGEPQKRKLETKPQKKRAIDEVASISDSKTLKKKETQEAGPKSDGKPRKKKATDDATAVKSKATPKSILLGKVTAKDDIGWLLVTFKQASSLPTKEDLITMYSKYGKLDENETAVHYNSKYALVVFEKISDAEEALKCSQAASPFGSSKAVFELLCANATPYSADKQKAGVQRKRGRPRKAAAGETSTATGDASEVQSMKRKLENISSLLDKSGGKLSKKVKSHLKGEIKGLLELVSGPTDGSASS</sequence>
<proteinExistence type="predicted"/>
<evidence type="ECO:0000313" key="2">
    <source>
        <dbReference type="Proteomes" id="UP001057402"/>
    </source>
</evidence>
<reference evidence="2" key="1">
    <citation type="journal article" date="2023" name="Front. Plant Sci.">
        <title>Chromosomal-level genome assembly of Melastoma candidum provides insights into trichome evolution.</title>
        <authorList>
            <person name="Zhong Y."/>
            <person name="Wu W."/>
            <person name="Sun C."/>
            <person name="Zou P."/>
            <person name="Liu Y."/>
            <person name="Dai S."/>
            <person name="Zhou R."/>
        </authorList>
    </citation>
    <scope>NUCLEOTIDE SEQUENCE [LARGE SCALE GENOMIC DNA]</scope>
</reference>
<accession>A0ACB9S9B7</accession>
<dbReference type="EMBL" id="CM042880">
    <property type="protein sequence ID" value="KAI4388036.1"/>
    <property type="molecule type" value="Genomic_DNA"/>
</dbReference>
<protein>
    <submittedName>
        <fullName evidence="1">Uncharacterized protein</fullName>
    </submittedName>
</protein>
<dbReference type="Proteomes" id="UP001057402">
    <property type="component" value="Chromosome 1"/>
</dbReference>
<evidence type="ECO:0000313" key="1">
    <source>
        <dbReference type="EMBL" id="KAI4388036.1"/>
    </source>
</evidence>
<keyword evidence="2" id="KW-1185">Reference proteome</keyword>
<comment type="caution">
    <text evidence="1">The sequence shown here is derived from an EMBL/GenBank/DDBJ whole genome shotgun (WGS) entry which is preliminary data.</text>
</comment>
<name>A0ACB9S9B7_9MYRT</name>